<dbReference type="GO" id="GO:0000155">
    <property type="term" value="F:phosphorelay sensor kinase activity"/>
    <property type="evidence" value="ECO:0007669"/>
    <property type="project" value="InterPro"/>
</dbReference>
<dbReference type="STRING" id="941907.SAMN06295910_2763"/>
<feature type="modified residue" description="4-aspartylphosphate" evidence="4">
    <location>
        <position position="728"/>
    </location>
</feature>
<organism evidence="9 10">
    <name type="scientific">Allosphingosinicella indica</name>
    <dbReference type="NCBI Taxonomy" id="941907"/>
    <lineage>
        <taxon>Bacteria</taxon>
        <taxon>Pseudomonadati</taxon>
        <taxon>Pseudomonadota</taxon>
        <taxon>Alphaproteobacteria</taxon>
        <taxon>Sphingomonadales</taxon>
        <taxon>Sphingomonadaceae</taxon>
        <taxon>Allosphingosinicella</taxon>
    </lineage>
</organism>
<feature type="transmembrane region" description="Helical" evidence="5">
    <location>
        <begin position="20"/>
        <end position="39"/>
    </location>
</feature>
<dbReference type="Gene3D" id="3.30.565.10">
    <property type="entry name" value="Histidine kinase-like ATPase, C-terminal domain"/>
    <property type="match status" value="1"/>
</dbReference>
<dbReference type="Pfam" id="PF00072">
    <property type="entry name" value="Response_reg"/>
    <property type="match status" value="1"/>
</dbReference>
<dbReference type="SMART" id="SM00388">
    <property type="entry name" value="HisKA"/>
    <property type="match status" value="1"/>
</dbReference>
<keyword evidence="3 4" id="KW-0597">Phosphoprotein</keyword>
<feature type="transmembrane region" description="Helical" evidence="5">
    <location>
        <begin position="44"/>
        <end position="62"/>
    </location>
</feature>
<evidence type="ECO:0000256" key="3">
    <source>
        <dbReference type="ARBA" id="ARBA00022553"/>
    </source>
</evidence>
<dbReference type="EC" id="2.7.13.3" evidence="2"/>
<feature type="domain" description="Response regulatory" evidence="7">
    <location>
        <begin position="678"/>
        <end position="792"/>
    </location>
</feature>
<feature type="domain" description="Histidine kinase" evidence="6">
    <location>
        <begin position="433"/>
        <end position="656"/>
    </location>
</feature>
<dbReference type="InterPro" id="IPR001789">
    <property type="entry name" value="Sig_transdc_resp-reg_receiver"/>
</dbReference>
<dbReference type="CDD" id="cd00082">
    <property type="entry name" value="HisKA"/>
    <property type="match status" value="1"/>
</dbReference>
<dbReference type="AlphaFoldDB" id="A0A1X7H2W3"/>
<evidence type="ECO:0000313" key="10">
    <source>
        <dbReference type="Proteomes" id="UP000192934"/>
    </source>
</evidence>
<dbReference type="Pfam" id="PF00512">
    <property type="entry name" value="HisKA"/>
    <property type="match status" value="1"/>
</dbReference>
<evidence type="ECO:0000256" key="5">
    <source>
        <dbReference type="SAM" id="Phobius"/>
    </source>
</evidence>
<dbReference type="PANTHER" id="PTHR43065">
    <property type="entry name" value="SENSOR HISTIDINE KINASE"/>
    <property type="match status" value="1"/>
</dbReference>
<dbReference type="OrthoDB" id="9796100at2"/>
<dbReference type="PROSITE" id="PS50109">
    <property type="entry name" value="HIS_KIN"/>
    <property type="match status" value="1"/>
</dbReference>
<keyword evidence="5" id="KW-1133">Transmembrane helix</keyword>
<dbReference type="SUPFAM" id="SSF47384">
    <property type="entry name" value="Homodimeric domain of signal transducing histidine kinase"/>
    <property type="match status" value="1"/>
</dbReference>
<dbReference type="RefSeq" id="WP_085219279.1">
    <property type="nucleotide sequence ID" value="NZ_LT840185.1"/>
</dbReference>
<dbReference type="SMART" id="SM00387">
    <property type="entry name" value="HATPase_c"/>
    <property type="match status" value="1"/>
</dbReference>
<evidence type="ECO:0000259" key="6">
    <source>
        <dbReference type="PROSITE" id="PS50109"/>
    </source>
</evidence>
<sequence>MATAAFDSVTPRQRGRLGGWPGAAALAVAVASAALVFWVLGDPLIACVFLAGLVGAGAILIARGSAAPLIFEADAADGIDVALLRAALDASSAGVAITGAAGDMIAANHCYVGWFGGDTAPQTISAEGAGEALMSHAPGIARRDGSATLPGLRFGDVTLDVTVEPVGLGGSYLLWRFTRADDIDLVRDAGRLVTGEGGRRLGEAGLMAALVDGEGRVIGANAAFAARATGQVDGDAAGKSLVEMLFGGEDGGLRFVSEGRAAPPLHLIQIPLTDAVETPSFFVMLDDPSGGFGRLGKEESASVNALVDFLPLGLALANVDGRFVYMNKAFRRAAGLARDELPAYPGDLVVDIDKAALSDSVRRLARGPATSSSISLRLRARPEESVPVTIAGVRGLGEAAVILALKDSSEEDKLKHQVAQATKMQAVGQLAGGVAHDFNNILTAIIGHCDLMLMRHTPGDSDYDDIQQVRSNSNRAAGLTRQLLAFSRQQTLRPQVLQLPDVISEVSTLLKRLMGETVQLQVKHGRNLGSVRADPGQLEQVVVNLAVNARDAMPGGGTLTIQTYAMPSDEVRKLGYEFLPIGDYTALKVIDTGTGIPANVLPKIFEPFFTTKEVGKGTGLGLSTVYGIVKQSGGFIFADSEEDVGTSFTIYLPVNRAEPAPTRVKRAESAGELWGTGTVLLVEDEAMVRAVAERALTRHGYTVFTAENGEAALEILARGDQIDLMISDVVMPTMDGPTTVREARKSHPDLPILFISGYAEEQLRKSIDLERVAFLSKPFSIQRLAEAARDALAQK</sequence>
<evidence type="ECO:0000259" key="7">
    <source>
        <dbReference type="PROSITE" id="PS50110"/>
    </source>
</evidence>
<evidence type="ECO:0000313" key="9">
    <source>
        <dbReference type="EMBL" id="SMF78827.1"/>
    </source>
</evidence>
<evidence type="ECO:0000256" key="1">
    <source>
        <dbReference type="ARBA" id="ARBA00000085"/>
    </source>
</evidence>
<evidence type="ECO:0000256" key="2">
    <source>
        <dbReference type="ARBA" id="ARBA00012438"/>
    </source>
</evidence>
<keyword evidence="5" id="KW-0812">Transmembrane</keyword>
<dbReference type="Pfam" id="PF13188">
    <property type="entry name" value="PAS_8"/>
    <property type="match status" value="1"/>
</dbReference>
<dbReference type="Proteomes" id="UP000192934">
    <property type="component" value="Chromosome I"/>
</dbReference>
<keyword evidence="9" id="KW-0808">Transferase</keyword>
<evidence type="ECO:0000259" key="8">
    <source>
        <dbReference type="PROSITE" id="PS50112"/>
    </source>
</evidence>
<dbReference type="Pfam" id="PF02518">
    <property type="entry name" value="HATPase_c"/>
    <property type="match status" value="1"/>
</dbReference>
<dbReference type="PANTHER" id="PTHR43065:SF42">
    <property type="entry name" value="TWO-COMPONENT SENSOR PPRA"/>
    <property type="match status" value="1"/>
</dbReference>
<dbReference type="InterPro" id="IPR003661">
    <property type="entry name" value="HisK_dim/P_dom"/>
</dbReference>
<evidence type="ECO:0000256" key="4">
    <source>
        <dbReference type="PROSITE-ProRule" id="PRU00169"/>
    </source>
</evidence>
<dbReference type="SMART" id="SM00448">
    <property type="entry name" value="REC"/>
    <property type="match status" value="1"/>
</dbReference>
<dbReference type="Gene3D" id="3.30.450.20">
    <property type="entry name" value="PAS domain"/>
    <property type="match status" value="1"/>
</dbReference>
<dbReference type="InterPro" id="IPR036890">
    <property type="entry name" value="HATPase_C_sf"/>
</dbReference>
<dbReference type="PRINTS" id="PR00344">
    <property type="entry name" value="BCTRLSENSOR"/>
</dbReference>
<accession>A0A1X7H2W3</accession>
<dbReference type="PROSITE" id="PS50112">
    <property type="entry name" value="PAS"/>
    <property type="match status" value="1"/>
</dbReference>
<dbReference type="InterPro" id="IPR035965">
    <property type="entry name" value="PAS-like_dom_sf"/>
</dbReference>
<proteinExistence type="predicted"/>
<feature type="domain" description="PAS" evidence="8">
    <location>
        <begin position="299"/>
        <end position="368"/>
    </location>
</feature>
<dbReference type="InterPro" id="IPR000014">
    <property type="entry name" value="PAS"/>
</dbReference>
<dbReference type="InterPro" id="IPR036097">
    <property type="entry name" value="HisK_dim/P_sf"/>
</dbReference>
<reference evidence="10" key="1">
    <citation type="submission" date="2017-04" db="EMBL/GenBank/DDBJ databases">
        <authorList>
            <person name="Varghese N."/>
            <person name="Submissions S."/>
        </authorList>
    </citation>
    <scope>NUCLEOTIDE SEQUENCE [LARGE SCALE GENOMIC DNA]</scope>
    <source>
        <strain evidence="10">Dd16</strain>
    </source>
</reference>
<dbReference type="SUPFAM" id="SSF52172">
    <property type="entry name" value="CheY-like"/>
    <property type="match status" value="1"/>
</dbReference>
<comment type="catalytic activity">
    <reaction evidence="1">
        <text>ATP + protein L-histidine = ADP + protein N-phospho-L-histidine.</text>
        <dbReference type="EC" id="2.7.13.3"/>
    </reaction>
</comment>
<dbReference type="SUPFAM" id="SSF55785">
    <property type="entry name" value="PYP-like sensor domain (PAS domain)"/>
    <property type="match status" value="1"/>
</dbReference>
<dbReference type="FunFam" id="1.10.287.130:FF:000037">
    <property type="entry name" value="Hybrid sensor histidine kinase/response regulator"/>
    <property type="match status" value="1"/>
</dbReference>
<dbReference type="InterPro" id="IPR004358">
    <property type="entry name" value="Sig_transdc_His_kin-like_C"/>
</dbReference>
<dbReference type="PROSITE" id="PS50110">
    <property type="entry name" value="RESPONSE_REGULATORY"/>
    <property type="match status" value="1"/>
</dbReference>
<protein>
    <recommendedName>
        <fullName evidence="2">histidine kinase</fullName>
        <ecNumber evidence="2">2.7.13.3</ecNumber>
    </recommendedName>
</protein>
<dbReference type="SUPFAM" id="SSF55874">
    <property type="entry name" value="ATPase domain of HSP90 chaperone/DNA topoisomerase II/histidine kinase"/>
    <property type="match status" value="1"/>
</dbReference>
<dbReference type="InterPro" id="IPR011006">
    <property type="entry name" value="CheY-like_superfamily"/>
</dbReference>
<dbReference type="EMBL" id="LT840185">
    <property type="protein sequence ID" value="SMF78827.1"/>
    <property type="molecule type" value="Genomic_DNA"/>
</dbReference>
<keyword evidence="9" id="KW-0418">Kinase</keyword>
<dbReference type="Gene3D" id="1.10.287.130">
    <property type="match status" value="1"/>
</dbReference>
<keyword evidence="10" id="KW-1185">Reference proteome</keyword>
<gene>
    <name evidence="9" type="ORF">SAMN06295910_2763</name>
</gene>
<dbReference type="Gene3D" id="3.40.50.2300">
    <property type="match status" value="1"/>
</dbReference>
<keyword evidence="5" id="KW-0472">Membrane</keyword>
<dbReference type="InterPro" id="IPR005467">
    <property type="entry name" value="His_kinase_dom"/>
</dbReference>
<dbReference type="InterPro" id="IPR003594">
    <property type="entry name" value="HATPase_dom"/>
</dbReference>
<name>A0A1X7H2W3_9SPHN</name>